<dbReference type="AlphaFoldDB" id="A0A2K9P2Y5"/>
<sequence>MIIAAGRISTHMWESESGKKNYSTDVTVSEISFGESKKMGQGDNDVPDDMPF</sequence>
<evidence type="ECO:0000313" key="4">
    <source>
        <dbReference type="EMBL" id="AUO19617.1"/>
    </source>
</evidence>
<dbReference type="EMBL" id="CP020991">
    <property type="protein sequence ID" value="AUO19617.1"/>
    <property type="molecule type" value="Genomic_DNA"/>
</dbReference>
<dbReference type="Proteomes" id="UP000235589">
    <property type="component" value="Chromosome"/>
</dbReference>
<evidence type="ECO:0000313" key="5">
    <source>
        <dbReference type="Proteomes" id="UP000235589"/>
    </source>
</evidence>
<evidence type="ECO:0000256" key="1">
    <source>
        <dbReference type="ARBA" id="ARBA00023125"/>
    </source>
</evidence>
<dbReference type="KEGG" id="mpec:B9O19_01457"/>
<dbReference type="PROSITE" id="PS50935">
    <property type="entry name" value="SSB"/>
    <property type="match status" value="1"/>
</dbReference>
<keyword evidence="5" id="KW-1185">Reference proteome</keyword>
<proteinExistence type="predicted"/>
<dbReference type="InterPro" id="IPR012340">
    <property type="entry name" value="NA-bd_OB-fold"/>
</dbReference>
<reference evidence="4 5" key="1">
    <citation type="submission" date="2017-04" db="EMBL/GenBank/DDBJ databases">
        <title>Monoglobus pectinilyticus 14 draft genome.</title>
        <authorList>
            <person name="Kim C."/>
            <person name="Rosendale D.I."/>
            <person name="Kelly W.J."/>
            <person name="Tannock G.W."/>
            <person name="Patchett M.L."/>
            <person name="Jordens J.Z."/>
        </authorList>
    </citation>
    <scope>NUCLEOTIDE SEQUENCE [LARGE SCALE GENOMIC DNA]</scope>
    <source>
        <strain evidence="4 5">14</strain>
    </source>
</reference>
<feature type="region of interest" description="Disordered" evidence="3">
    <location>
        <begin position="33"/>
        <end position="52"/>
    </location>
</feature>
<accession>A0A2K9P2Y5</accession>
<gene>
    <name evidence="4" type="ORF">B9O19_01457</name>
</gene>
<name>A0A2K9P2Y5_9FIRM</name>
<dbReference type="Gene3D" id="2.40.50.140">
    <property type="entry name" value="Nucleic acid-binding proteins"/>
    <property type="match status" value="1"/>
</dbReference>
<dbReference type="GO" id="GO:0003697">
    <property type="term" value="F:single-stranded DNA binding"/>
    <property type="evidence" value="ECO:0007669"/>
    <property type="project" value="InterPro"/>
</dbReference>
<organism evidence="4 5">
    <name type="scientific">Monoglobus pectinilyticus</name>
    <dbReference type="NCBI Taxonomy" id="1981510"/>
    <lineage>
        <taxon>Bacteria</taxon>
        <taxon>Bacillati</taxon>
        <taxon>Bacillota</taxon>
        <taxon>Clostridia</taxon>
        <taxon>Monoglobales</taxon>
        <taxon>Monoglobaceae</taxon>
        <taxon>Monoglobus</taxon>
    </lineage>
</organism>
<dbReference type="InterPro" id="IPR000424">
    <property type="entry name" value="Primosome_PriB/ssb"/>
</dbReference>
<dbReference type="SUPFAM" id="SSF50249">
    <property type="entry name" value="Nucleic acid-binding proteins"/>
    <property type="match status" value="1"/>
</dbReference>
<keyword evidence="1 2" id="KW-0238">DNA-binding</keyword>
<protein>
    <submittedName>
        <fullName evidence="4">Single-strand binding protein</fullName>
    </submittedName>
</protein>
<evidence type="ECO:0000256" key="2">
    <source>
        <dbReference type="PROSITE-ProRule" id="PRU00252"/>
    </source>
</evidence>
<evidence type="ECO:0000256" key="3">
    <source>
        <dbReference type="SAM" id="MobiDB-lite"/>
    </source>
</evidence>